<accession>A0A1G2EXZ8</accession>
<protein>
    <submittedName>
        <fullName evidence="1">Uncharacterized protein</fullName>
    </submittedName>
</protein>
<dbReference type="EMBL" id="MHMR01000026">
    <property type="protein sequence ID" value="OGZ30221.1"/>
    <property type="molecule type" value="Genomic_DNA"/>
</dbReference>
<organism evidence="1 2">
    <name type="scientific">Candidatus Niyogibacteria bacterium RIFCSPLOWO2_02_FULL_45_13</name>
    <dbReference type="NCBI Taxonomy" id="1801725"/>
    <lineage>
        <taxon>Bacteria</taxon>
        <taxon>Candidatus Niyogiibacteriota</taxon>
    </lineage>
</organism>
<sequence>MKFVPVIESALYNPRVASKPFWRSSNPAECLKLLLAICRSGMRFCTPIGDIQVEHGTTGFFIERRSGEESSYSRIIGTLIETEEKLRRFNENGIEKCLAEFWLSRRATVYLLNDKGELFCLRRFDRYFEVNADACLLEAVVKTRNRRKIDT</sequence>
<gene>
    <name evidence="1" type="ORF">A3J00_00980</name>
</gene>
<reference evidence="1 2" key="1">
    <citation type="journal article" date="2016" name="Nat. Commun.">
        <title>Thousands of microbial genomes shed light on interconnected biogeochemical processes in an aquifer system.</title>
        <authorList>
            <person name="Anantharaman K."/>
            <person name="Brown C.T."/>
            <person name="Hug L.A."/>
            <person name="Sharon I."/>
            <person name="Castelle C.J."/>
            <person name="Probst A.J."/>
            <person name="Thomas B.C."/>
            <person name="Singh A."/>
            <person name="Wilkins M.J."/>
            <person name="Karaoz U."/>
            <person name="Brodie E.L."/>
            <person name="Williams K.H."/>
            <person name="Hubbard S.S."/>
            <person name="Banfield J.F."/>
        </authorList>
    </citation>
    <scope>NUCLEOTIDE SEQUENCE [LARGE SCALE GENOMIC DNA]</scope>
</reference>
<evidence type="ECO:0000313" key="2">
    <source>
        <dbReference type="Proteomes" id="UP000178428"/>
    </source>
</evidence>
<dbReference type="AlphaFoldDB" id="A0A1G2EXZ8"/>
<proteinExistence type="predicted"/>
<dbReference type="Proteomes" id="UP000178428">
    <property type="component" value="Unassembled WGS sequence"/>
</dbReference>
<evidence type="ECO:0000313" key="1">
    <source>
        <dbReference type="EMBL" id="OGZ30221.1"/>
    </source>
</evidence>
<name>A0A1G2EXZ8_9BACT</name>
<comment type="caution">
    <text evidence="1">The sequence shown here is derived from an EMBL/GenBank/DDBJ whole genome shotgun (WGS) entry which is preliminary data.</text>
</comment>